<name>A0ACB7U4F6_DIOAL</name>
<gene>
    <name evidence="1" type="ORF">IHE45_19G190200</name>
</gene>
<protein>
    <submittedName>
        <fullName evidence="1">P-loop containing nucleoside triphosphate hydrolase protein</fullName>
    </submittedName>
</protein>
<accession>A0ACB7U4F6</accession>
<dbReference type="Proteomes" id="UP000827976">
    <property type="component" value="Chromosome 19"/>
</dbReference>
<organism evidence="1 2">
    <name type="scientific">Dioscorea alata</name>
    <name type="common">Purple yam</name>
    <dbReference type="NCBI Taxonomy" id="55571"/>
    <lineage>
        <taxon>Eukaryota</taxon>
        <taxon>Viridiplantae</taxon>
        <taxon>Streptophyta</taxon>
        <taxon>Embryophyta</taxon>
        <taxon>Tracheophyta</taxon>
        <taxon>Spermatophyta</taxon>
        <taxon>Magnoliopsida</taxon>
        <taxon>Liliopsida</taxon>
        <taxon>Dioscoreales</taxon>
        <taxon>Dioscoreaceae</taxon>
        <taxon>Dioscorea</taxon>
    </lineage>
</organism>
<comment type="caution">
    <text evidence="1">The sequence shown here is derived from an EMBL/GenBank/DDBJ whole genome shotgun (WGS) entry which is preliminary data.</text>
</comment>
<reference evidence="2" key="1">
    <citation type="journal article" date="2022" name="Nat. Commun.">
        <title>Chromosome evolution and the genetic basis of agronomically important traits in greater yam.</title>
        <authorList>
            <person name="Bredeson J.V."/>
            <person name="Lyons J.B."/>
            <person name="Oniyinde I.O."/>
            <person name="Okereke N.R."/>
            <person name="Kolade O."/>
            <person name="Nnabue I."/>
            <person name="Nwadili C.O."/>
            <person name="Hribova E."/>
            <person name="Parker M."/>
            <person name="Nwogha J."/>
            <person name="Shu S."/>
            <person name="Carlson J."/>
            <person name="Kariba R."/>
            <person name="Muthemba S."/>
            <person name="Knop K."/>
            <person name="Barton G.J."/>
            <person name="Sherwood A.V."/>
            <person name="Lopez-Montes A."/>
            <person name="Asiedu R."/>
            <person name="Jamnadass R."/>
            <person name="Muchugi A."/>
            <person name="Goodstein D."/>
            <person name="Egesi C.N."/>
            <person name="Featherston J."/>
            <person name="Asfaw A."/>
            <person name="Simpson G.G."/>
            <person name="Dolezel J."/>
            <person name="Hendre P.S."/>
            <person name="Van Deynze A."/>
            <person name="Kumar P.L."/>
            <person name="Obidiegwu J.E."/>
            <person name="Bhattacharjee R."/>
            <person name="Rokhsar D.S."/>
        </authorList>
    </citation>
    <scope>NUCLEOTIDE SEQUENCE [LARGE SCALE GENOMIC DNA]</scope>
    <source>
        <strain evidence="2">cv. TDa95/00328</strain>
    </source>
</reference>
<keyword evidence="1" id="KW-0378">Hydrolase</keyword>
<evidence type="ECO:0000313" key="2">
    <source>
        <dbReference type="Proteomes" id="UP000827976"/>
    </source>
</evidence>
<proteinExistence type="predicted"/>
<dbReference type="EMBL" id="CM037029">
    <property type="protein sequence ID" value="KAH7655190.1"/>
    <property type="molecule type" value="Genomic_DNA"/>
</dbReference>
<evidence type="ECO:0000313" key="1">
    <source>
        <dbReference type="EMBL" id="KAH7655190.1"/>
    </source>
</evidence>
<keyword evidence="2" id="KW-1185">Reference proteome</keyword>
<sequence length="1016" mass="112950">MAEPRRFALNSQLDIGQIVLEAKTRWLRPTEICEILRNYQKFSLTPDPPYKPPSGSLFLFDRKALRYFRKDGHSWRKKKDGKTVREAHEKLKSGSIDVLHCYYAHGEDNENFQRRSYWLLDGNLEHIVLVHYRDVNEGINSSVPCLLNSDSGSINCTLGAQSSSGQSLSSEFEEADSVVDYGDPAGFGKPINAFYLPQGNPRNSTLSEGQHIAHGTSQLTGLHCQINCGVDASSSTLPEALNYAINSSTKTEILRKYANFQEQKILSVQPNCVSSMPVAMTDSVMCSDKGTYDKQELLTVSPEHAIMGSDTRSVQVKEVYKTNAYNPVNTKLEVDGAPDTYHVTDEYHFSAAPQFGSTKDSQVNFTVSGQHLEFTNEASYLKDYALGDVDYTGHGDLKKLDSFGRWMNKEMGRDCDNSLMTSESGSYLRSFDTQNDSKEVTSLFRHMQLDMDLLGPSISQNQSFSIIDFSPDWAWAFSKVETKVLISGTFLGGIDPSSIKWCCMFGEHEVPAEVLTGNVLRCQAPSHAPGRVPFYVTCSNRLACSEVREFEFREDFISSTLVSRRRVSREEIHLQVQFAKLLSARVVACPLENCTKCALVNELFLNLSMDDNGWDRLKEQSKASSVHKGDVADVLIQMLLKGKLRDWLHAKAHEEGRGPNILDEEGLGAIHYAAALGYEWAIWPIVSAGGNPNFRDAHGKTGLHWAAFYGREEAVVQLIRLGTAPGAVQDPTSASPGGHTAADLASNRGHKGIAGYLAEADLTSHLSAITLKDNMMGNDSVDLAAKKAIEAVQDPSVDPANGKKDEQIPFRGSLAAVWNSAQAAARIQSAFRVLSFRHRQLMRLKDEKPEIPNEAIIVSSLSSKLQKLNHYSDALRAAAAVKIQRKYFGWRGRTDFLKIRDRIVKIQAHVRGHQVRKQYKKVVWSVSIVEKAILRWRRKGAGLRGFHADKLGVSVALKDGTTDDYEFLRLGRKQKAAAVEKALARVQSMARNPEGRDQYMRLVTSSSRSKLGEGGM</sequence>